<dbReference type="EMBL" id="CP051687">
    <property type="protein sequence ID" value="QJE03747.1"/>
    <property type="molecule type" value="Genomic_DNA"/>
</dbReference>
<geneLocation type="plasmid" evidence="1 2">
    <name>unnamed2</name>
</geneLocation>
<name>A0A7Z2ZX33_9BURK</name>
<protein>
    <submittedName>
        <fullName evidence="1">Uncharacterized protein</fullName>
    </submittedName>
</protein>
<accession>A0A7Z2ZX33</accession>
<organism evidence="1 2">
    <name type="scientific">Massilia forsythiae</name>
    <dbReference type="NCBI Taxonomy" id="2728020"/>
    <lineage>
        <taxon>Bacteria</taxon>
        <taxon>Pseudomonadati</taxon>
        <taxon>Pseudomonadota</taxon>
        <taxon>Betaproteobacteria</taxon>
        <taxon>Burkholderiales</taxon>
        <taxon>Oxalobacteraceae</taxon>
        <taxon>Telluria group</taxon>
        <taxon>Massilia</taxon>
    </lineage>
</organism>
<dbReference type="KEGG" id="mfy:HH212_27005"/>
<evidence type="ECO:0000313" key="1">
    <source>
        <dbReference type="EMBL" id="QJE03747.1"/>
    </source>
</evidence>
<sequence>MPWIKNFGGFVDFLSLVIVHAPDDFSKENYLGEDEQLTLESAFNELRNGMKFVKPRVSDDAALEALCGRLEQALVLYRQREDTKAAHLLQDFELSLPS</sequence>
<gene>
    <name evidence="1" type="ORF">HH212_27005</name>
</gene>
<reference evidence="1 2" key="1">
    <citation type="submission" date="2020-04" db="EMBL/GenBank/DDBJ databases">
        <title>Genome sequencing of novel species.</title>
        <authorList>
            <person name="Heo J."/>
            <person name="Kim S.-J."/>
            <person name="Kim J.-S."/>
            <person name="Hong S.-B."/>
            <person name="Kwon S.-W."/>
        </authorList>
    </citation>
    <scope>NUCLEOTIDE SEQUENCE [LARGE SCALE GENOMIC DNA]</scope>
    <source>
        <strain evidence="1 2">GN2-R2</strain>
        <plasmid evidence="1 2">unnamed2</plasmid>
    </source>
</reference>
<dbReference type="Proteomes" id="UP000502415">
    <property type="component" value="Plasmid unnamed2"/>
</dbReference>
<evidence type="ECO:0000313" key="2">
    <source>
        <dbReference type="Proteomes" id="UP000502415"/>
    </source>
</evidence>
<proteinExistence type="predicted"/>
<dbReference type="AlphaFoldDB" id="A0A7Z2ZX33"/>
<keyword evidence="2" id="KW-1185">Reference proteome</keyword>
<dbReference type="RefSeq" id="WP_170205797.1">
    <property type="nucleotide sequence ID" value="NZ_CP051687.1"/>
</dbReference>
<keyword evidence="1" id="KW-0614">Plasmid</keyword>